<dbReference type="PANTHER" id="PTHR43788:SF6">
    <property type="entry name" value="DNA HELICASE B"/>
    <property type="match status" value="1"/>
</dbReference>
<dbReference type="Gene3D" id="2.30.30.940">
    <property type="match status" value="1"/>
</dbReference>
<proteinExistence type="predicted"/>
<dbReference type="InterPro" id="IPR050534">
    <property type="entry name" value="Coronavir_polyprotein_1ab"/>
</dbReference>
<keyword evidence="1" id="KW-0547">Nucleotide-binding</keyword>
<dbReference type="CDD" id="cd17933">
    <property type="entry name" value="DEXSc_RecD-like"/>
    <property type="match status" value="1"/>
</dbReference>
<protein>
    <submittedName>
        <fullName evidence="4">ATP-dependent RecD-like DNA helicase</fullName>
    </submittedName>
</protein>
<dbReference type="InterPro" id="IPR027417">
    <property type="entry name" value="P-loop_NTPase"/>
</dbReference>
<dbReference type="GO" id="GO:0003678">
    <property type="term" value="F:DNA helicase activity"/>
    <property type="evidence" value="ECO:0007669"/>
    <property type="project" value="UniProtKB-ARBA"/>
</dbReference>
<keyword evidence="4" id="KW-0378">Hydrolase</keyword>
<name>A0AAJ5ZFR8_AERCA</name>
<dbReference type="Pfam" id="PF13538">
    <property type="entry name" value="UvrD_C_2"/>
    <property type="match status" value="1"/>
</dbReference>
<dbReference type="Pfam" id="PF13245">
    <property type="entry name" value="AAA_19"/>
    <property type="match status" value="1"/>
</dbReference>
<keyword evidence="2" id="KW-0067">ATP-binding</keyword>
<dbReference type="EMBL" id="CP120943">
    <property type="protein sequence ID" value="WFG00247.1"/>
    <property type="molecule type" value="Genomic_DNA"/>
</dbReference>
<evidence type="ECO:0000256" key="2">
    <source>
        <dbReference type="ARBA" id="ARBA00022840"/>
    </source>
</evidence>
<dbReference type="Gene3D" id="3.40.50.300">
    <property type="entry name" value="P-loop containing nucleotide triphosphate hydrolases"/>
    <property type="match status" value="2"/>
</dbReference>
<dbReference type="AlphaFoldDB" id="A0AAJ5ZFR8"/>
<accession>A0AAJ5ZFR8</accession>
<gene>
    <name evidence="4" type="ORF">P5S46_22390</name>
</gene>
<dbReference type="CDD" id="cd18809">
    <property type="entry name" value="SF1_C_RecD"/>
    <property type="match status" value="1"/>
</dbReference>
<dbReference type="PANTHER" id="PTHR43788">
    <property type="entry name" value="DNA2/NAM7 HELICASE FAMILY MEMBER"/>
    <property type="match status" value="1"/>
</dbReference>
<feature type="domain" description="UvrD-like helicase C-terminal" evidence="3">
    <location>
        <begin position="659"/>
        <end position="707"/>
    </location>
</feature>
<evidence type="ECO:0000256" key="1">
    <source>
        <dbReference type="ARBA" id="ARBA00022741"/>
    </source>
</evidence>
<dbReference type="SUPFAM" id="SSF52540">
    <property type="entry name" value="P-loop containing nucleoside triphosphate hydrolases"/>
    <property type="match status" value="1"/>
</dbReference>
<keyword evidence="4" id="KW-0347">Helicase</keyword>
<dbReference type="GO" id="GO:0005524">
    <property type="term" value="F:ATP binding"/>
    <property type="evidence" value="ECO:0007669"/>
    <property type="project" value="UniProtKB-KW"/>
</dbReference>
<dbReference type="RefSeq" id="WP_128343702.1">
    <property type="nucleotide sequence ID" value="NZ_CAWOMG010000181.1"/>
</dbReference>
<sequence length="737" mass="81934">MFVSKDVGVGPHERLGSAFPHVVICNLRGTMKTEGLCSIEVSIKSIRYFNPSNRFIIFDSLFEAEPLRLVGYLPGEGHQPFDPSPFLNAQFIVHGTWEDHQQYGRQYHFSALVQSGRIDRVQLQRYCFTSLPSATAEQLYRRFGFYLAEAITRDDRELHELLTLDQLSVLRKVTGSDSPLPQSHTVHATPCISAHEADKKQMPHHLDSLPEAWQEDILKHPDPESMVADLHAWYLQHTQAWLNPPLVKEVEHYAKHFANNSNARGLSYLYGVLRHHERNGNTMMQLDDAVDRCRKYVGNIPITDIDPQFFAIITLNGKPWIQRAFIHSIISTLSHCIAGIIKTKPKETYPPFSDDGLDSSQLAAVNMAMNQPISIITGGPGTGKTYVVKKVVSAMNLGDSDVLLLALAGKSAQRLSDSTGIPASTIHSALQLSNNNRLDQAKHMLPNAKLVVIDEVSTIGILVFYRLIMSLSLLDPLPKIVLLGDSNQLESIEMGSVLQSLIDGGVGCARLEVDHRTSNDFRNLVEGCLGGELNLKDPAIQTITATTPQALLDLISVYAGRIPAAYNIDLIHRYQLLAPTYSGPLGIDNLNLVCQQALNANPFFESPSQFKPGDKVQLTQNTSLYKNGEIGQITSCQNGFLKIQLPNRFVIARPDDVELAYVLSVHKFIGSEADVIVYISEFLTPFERDVSQTYTMATRAKLALYIMTTTDESTVKLTRGNVRQCNFATLLRSAICE</sequence>
<dbReference type="InterPro" id="IPR027785">
    <property type="entry name" value="UvrD-like_helicase_C"/>
</dbReference>
<reference evidence="4" key="1">
    <citation type="submission" date="2023-03" db="EMBL/GenBank/DDBJ databases">
        <title>Aeromonas caviae strain AC1520.</title>
        <authorList>
            <person name="Xie T."/>
            <person name="Zhang Q."/>
            <person name="Deng J."/>
            <person name="Li X."/>
        </authorList>
    </citation>
    <scope>NUCLEOTIDE SEQUENCE</scope>
    <source>
        <strain evidence="4">AC1520</strain>
        <plasmid evidence="4">pAC1520</plasmid>
    </source>
</reference>
<dbReference type="Proteomes" id="UP001218423">
    <property type="component" value="Plasmid pAC1520"/>
</dbReference>
<evidence type="ECO:0000313" key="4">
    <source>
        <dbReference type="EMBL" id="WFG00247.1"/>
    </source>
</evidence>
<organism evidence="4 5">
    <name type="scientific">Aeromonas caviae</name>
    <name type="common">Aeromonas punctata</name>
    <dbReference type="NCBI Taxonomy" id="648"/>
    <lineage>
        <taxon>Bacteria</taxon>
        <taxon>Pseudomonadati</taxon>
        <taxon>Pseudomonadota</taxon>
        <taxon>Gammaproteobacteria</taxon>
        <taxon>Aeromonadales</taxon>
        <taxon>Aeromonadaceae</taxon>
        <taxon>Aeromonas</taxon>
    </lineage>
</organism>
<keyword evidence="4" id="KW-0614">Plasmid</keyword>
<geneLocation type="plasmid" evidence="4 5">
    <name>pAC1520</name>
</geneLocation>
<evidence type="ECO:0000259" key="3">
    <source>
        <dbReference type="Pfam" id="PF13538"/>
    </source>
</evidence>
<evidence type="ECO:0000313" key="5">
    <source>
        <dbReference type="Proteomes" id="UP001218423"/>
    </source>
</evidence>